<dbReference type="CDD" id="cd00167">
    <property type="entry name" value="SANT"/>
    <property type="match status" value="1"/>
</dbReference>
<dbReference type="Proteomes" id="UP000287651">
    <property type="component" value="Unassembled WGS sequence"/>
</dbReference>
<keyword evidence="6" id="KW-0539">Nucleus</keyword>
<comment type="caution">
    <text evidence="9">The sequence shown here is derived from an EMBL/GenBank/DDBJ whole genome shotgun (WGS) entry which is preliminary data.</text>
</comment>
<evidence type="ECO:0000256" key="5">
    <source>
        <dbReference type="ARBA" id="ARBA00023163"/>
    </source>
</evidence>
<dbReference type="AlphaFoldDB" id="A0A426XAD9"/>
<dbReference type="Gene3D" id="1.10.10.60">
    <property type="entry name" value="Homeodomain-like"/>
    <property type="match status" value="1"/>
</dbReference>
<keyword evidence="3" id="KW-0805">Transcription regulation</keyword>
<keyword evidence="4" id="KW-0238">DNA-binding</keyword>
<dbReference type="PROSITE" id="PS50090">
    <property type="entry name" value="MYB_LIKE"/>
    <property type="match status" value="1"/>
</dbReference>
<dbReference type="SMART" id="SM00717">
    <property type="entry name" value="SANT"/>
    <property type="match status" value="1"/>
</dbReference>
<dbReference type="GO" id="GO:0005634">
    <property type="term" value="C:nucleus"/>
    <property type="evidence" value="ECO:0007669"/>
    <property type="project" value="UniProtKB-SubCell"/>
</dbReference>
<evidence type="ECO:0000256" key="4">
    <source>
        <dbReference type="ARBA" id="ARBA00023125"/>
    </source>
</evidence>
<dbReference type="PROSITE" id="PS51294">
    <property type="entry name" value="HTH_MYB"/>
    <property type="match status" value="1"/>
</dbReference>
<dbReference type="Pfam" id="PF00249">
    <property type="entry name" value="Myb_DNA-binding"/>
    <property type="match status" value="1"/>
</dbReference>
<reference evidence="9 10" key="1">
    <citation type="journal article" date="2014" name="Agronomy (Basel)">
        <title>A Draft Genome Sequence for Ensete ventricosum, the Drought-Tolerant Tree Against Hunger.</title>
        <authorList>
            <person name="Harrison J."/>
            <person name="Moore K.A."/>
            <person name="Paszkiewicz K."/>
            <person name="Jones T."/>
            <person name="Grant M."/>
            <person name="Ambacheew D."/>
            <person name="Muzemil S."/>
            <person name="Studholme D.J."/>
        </authorList>
    </citation>
    <scope>NUCLEOTIDE SEQUENCE [LARGE SCALE GENOMIC DNA]</scope>
</reference>
<sequence>MDRVTWTWRAEEDEALRRLVERHGPRNWSLISRSIPGRSGKSCRLRWCNQPSPWVEHRPFTIEEDETITRLSGRTDNAIKNHLYSALKRKCSSSVDDTEGFATAVDLQHGSPTG</sequence>
<accession>A0A426XAD9</accession>
<evidence type="ECO:0000256" key="6">
    <source>
        <dbReference type="ARBA" id="ARBA00023242"/>
    </source>
</evidence>
<feature type="domain" description="HTH myb-type" evidence="8">
    <location>
        <begin position="1"/>
        <end position="55"/>
    </location>
</feature>
<gene>
    <name evidence="9" type="ORF">B296_00053272</name>
</gene>
<dbReference type="InterPro" id="IPR050560">
    <property type="entry name" value="MYB_TF"/>
</dbReference>
<evidence type="ECO:0000313" key="9">
    <source>
        <dbReference type="EMBL" id="RRT36408.1"/>
    </source>
</evidence>
<evidence type="ECO:0000313" key="10">
    <source>
        <dbReference type="Proteomes" id="UP000287651"/>
    </source>
</evidence>
<proteinExistence type="predicted"/>
<evidence type="ECO:0000256" key="2">
    <source>
        <dbReference type="ARBA" id="ARBA00022737"/>
    </source>
</evidence>
<evidence type="ECO:0000259" key="8">
    <source>
        <dbReference type="PROSITE" id="PS51294"/>
    </source>
</evidence>
<dbReference type="InterPro" id="IPR017930">
    <property type="entry name" value="Myb_dom"/>
</dbReference>
<dbReference type="InterPro" id="IPR009057">
    <property type="entry name" value="Homeodomain-like_sf"/>
</dbReference>
<dbReference type="FunFam" id="1.10.10.60:FF:000060">
    <property type="entry name" value="MYB transcription factor"/>
    <property type="match status" value="1"/>
</dbReference>
<dbReference type="GO" id="GO:0000981">
    <property type="term" value="F:DNA-binding transcription factor activity, RNA polymerase II-specific"/>
    <property type="evidence" value="ECO:0007669"/>
    <property type="project" value="TreeGrafter"/>
</dbReference>
<dbReference type="PANTHER" id="PTHR45614:SF124">
    <property type="entry name" value="OS03G0424300 PROTEIN"/>
    <property type="match status" value="1"/>
</dbReference>
<evidence type="ECO:0000256" key="3">
    <source>
        <dbReference type="ARBA" id="ARBA00023015"/>
    </source>
</evidence>
<evidence type="ECO:0000256" key="1">
    <source>
        <dbReference type="ARBA" id="ARBA00004123"/>
    </source>
</evidence>
<protein>
    <submittedName>
        <fullName evidence="9">Uncharacterized protein</fullName>
    </submittedName>
</protein>
<evidence type="ECO:0000259" key="7">
    <source>
        <dbReference type="PROSITE" id="PS50090"/>
    </source>
</evidence>
<comment type="subcellular location">
    <subcellularLocation>
        <location evidence="1">Nucleus</location>
    </subcellularLocation>
</comment>
<dbReference type="SUPFAM" id="SSF46689">
    <property type="entry name" value="Homeodomain-like"/>
    <property type="match status" value="1"/>
</dbReference>
<name>A0A426XAD9_ENSVE</name>
<keyword evidence="5" id="KW-0804">Transcription</keyword>
<dbReference type="GO" id="GO:0000978">
    <property type="term" value="F:RNA polymerase II cis-regulatory region sequence-specific DNA binding"/>
    <property type="evidence" value="ECO:0007669"/>
    <property type="project" value="TreeGrafter"/>
</dbReference>
<dbReference type="PANTHER" id="PTHR45614">
    <property type="entry name" value="MYB PROTEIN-RELATED"/>
    <property type="match status" value="1"/>
</dbReference>
<feature type="domain" description="Myb-like" evidence="7">
    <location>
        <begin position="8"/>
        <end position="47"/>
    </location>
</feature>
<keyword evidence="2" id="KW-0677">Repeat</keyword>
<dbReference type="InterPro" id="IPR001005">
    <property type="entry name" value="SANT/Myb"/>
</dbReference>
<dbReference type="EMBL" id="AMZH03023645">
    <property type="protein sequence ID" value="RRT36408.1"/>
    <property type="molecule type" value="Genomic_DNA"/>
</dbReference>
<organism evidence="9 10">
    <name type="scientific">Ensete ventricosum</name>
    <name type="common">Abyssinian banana</name>
    <name type="synonym">Musa ensete</name>
    <dbReference type="NCBI Taxonomy" id="4639"/>
    <lineage>
        <taxon>Eukaryota</taxon>
        <taxon>Viridiplantae</taxon>
        <taxon>Streptophyta</taxon>
        <taxon>Embryophyta</taxon>
        <taxon>Tracheophyta</taxon>
        <taxon>Spermatophyta</taxon>
        <taxon>Magnoliopsida</taxon>
        <taxon>Liliopsida</taxon>
        <taxon>Zingiberales</taxon>
        <taxon>Musaceae</taxon>
        <taxon>Ensete</taxon>
    </lineage>
</organism>